<proteinExistence type="predicted"/>
<protein>
    <submittedName>
        <fullName evidence="1">Uncharacterized protein</fullName>
    </submittedName>
</protein>
<organism evidence="1 2">
    <name type="scientific">Mucilaginibacter panaciglaebae</name>
    <dbReference type="NCBI Taxonomy" id="502331"/>
    <lineage>
        <taxon>Bacteria</taxon>
        <taxon>Pseudomonadati</taxon>
        <taxon>Bacteroidota</taxon>
        <taxon>Sphingobacteriia</taxon>
        <taxon>Sphingobacteriales</taxon>
        <taxon>Sphingobacteriaceae</taxon>
        <taxon>Mucilaginibacter</taxon>
    </lineage>
</organism>
<dbReference type="EMBL" id="BAABCV010000002">
    <property type="protein sequence ID" value="GAA4087607.1"/>
    <property type="molecule type" value="Genomic_DNA"/>
</dbReference>
<evidence type="ECO:0000313" key="2">
    <source>
        <dbReference type="Proteomes" id="UP001500841"/>
    </source>
</evidence>
<sequence>MRIKINIDFSKPKPAITKHSLPSAVYINMEQQFKASLTGTEGPVTGMIRPTTFGGYEKAYQFDSIDDTLHLIIALDQDGTWQKVAGTEPYLFGWVDEMVEQIPKLHA</sequence>
<dbReference type="Proteomes" id="UP001500841">
    <property type="component" value="Unassembled WGS sequence"/>
</dbReference>
<evidence type="ECO:0000313" key="1">
    <source>
        <dbReference type="EMBL" id="GAA4087607.1"/>
    </source>
</evidence>
<keyword evidence="2" id="KW-1185">Reference proteome</keyword>
<name>A0ABP7WEZ1_9SPHI</name>
<reference evidence="2" key="1">
    <citation type="journal article" date="2019" name="Int. J. Syst. Evol. Microbiol.">
        <title>The Global Catalogue of Microorganisms (GCM) 10K type strain sequencing project: providing services to taxonomists for standard genome sequencing and annotation.</title>
        <authorList>
            <consortium name="The Broad Institute Genomics Platform"/>
            <consortium name="The Broad Institute Genome Sequencing Center for Infectious Disease"/>
            <person name="Wu L."/>
            <person name="Ma J."/>
        </authorList>
    </citation>
    <scope>NUCLEOTIDE SEQUENCE [LARGE SCALE GENOMIC DNA]</scope>
    <source>
        <strain evidence="2">JCM 17085</strain>
    </source>
</reference>
<comment type="caution">
    <text evidence="1">The sequence shown here is derived from an EMBL/GenBank/DDBJ whole genome shotgun (WGS) entry which is preliminary data.</text>
</comment>
<gene>
    <name evidence="1" type="ORF">GCM10022392_05850</name>
</gene>
<accession>A0ABP7WEZ1</accession>